<dbReference type="Pfam" id="PF14433">
    <property type="entry name" value="SUKH-3"/>
    <property type="match status" value="1"/>
</dbReference>
<evidence type="ECO:0000313" key="1">
    <source>
        <dbReference type="EMBL" id="AVQ19519.1"/>
    </source>
</evidence>
<evidence type="ECO:0008006" key="3">
    <source>
        <dbReference type="Google" id="ProtNLM"/>
    </source>
</evidence>
<protein>
    <recommendedName>
        <fullName evidence="3">SMI1/KNR4 family protein</fullName>
    </recommendedName>
</protein>
<keyword evidence="2" id="KW-1185">Reference proteome</keyword>
<dbReference type="InterPro" id="IPR025850">
    <property type="entry name" value="SUKH-3"/>
</dbReference>
<reference evidence="2" key="1">
    <citation type="journal article" date="2018" name="MSphere">
        <title>Fusobacterium Genomics Using MinION and Illumina Sequencing Enables Genome Completion and Correction.</title>
        <authorList>
            <person name="Todd S.M."/>
            <person name="Settlage R.E."/>
            <person name="Lahmers K.K."/>
            <person name="Slade D.J."/>
        </authorList>
    </citation>
    <scope>NUCLEOTIDE SEQUENCE [LARGE SCALE GENOMIC DNA]</scope>
    <source>
        <strain evidence="2">ATCC 9817</strain>
    </source>
</reference>
<dbReference type="Proteomes" id="UP000240258">
    <property type="component" value="Chromosome"/>
</dbReference>
<name>A0ABN5JC82_FUSMR</name>
<organism evidence="1 2">
    <name type="scientific">Fusobacterium mortiferum ATCC 9817</name>
    <dbReference type="NCBI Taxonomy" id="469616"/>
    <lineage>
        <taxon>Bacteria</taxon>
        <taxon>Fusobacteriati</taxon>
        <taxon>Fusobacteriota</taxon>
        <taxon>Fusobacteriia</taxon>
        <taxon>Fusobacteriales</taxon>
        <taxon>Fusobacteriaceae</taxon>
        <taxon>Fusobacterium</taxon>
    </lineage>
</organism>
<sequence>MITATKFLILIFLIYQKSNKIRSWIWKLGDDCMGKVYKLNSEKSLAHQVLEYAGWYEGRKVDVEKIIEYYQKNNYILNDFAKKFLQEFSGIKENWFFKYIGKNGEVRIDGNDFSFSIPYDLPFEEEDKEYELKQIPEEVRDKVIPIVETGWHIGGTLWIDDKGKFYHTLYYRNDCMEQYDSIFDYLEYNFRYYLGNEIYVTFENQRDLEKN</sequence>
<gene>
    <name evidence="1" type="ORF">C4N19_10625</name>
</gene>
<proteinExistence type="predicted"/>
<accession>A0ABN5JC82</accession>
<evidence type="ECO:0000313" key="2">
    <source>
        <dbReference type="Proteomes" id="UP000240258"/>
    </source>
</evidence>
<dbReference type="EMBL" id="CP028102">
    <property type="protein sequence ID" value="AVQ19519.1"/>
    <property type="molecule type" value="Genomic_DNA"/>
</dbReference>